<dbReference type="InParanoid" id="A0A2J7QM66"/>
<dbReference type="InterPro" id="IPR036397">
    <property type="entry name" value="RNaseH_sf"/>
</dbReference>
<dbReference type="STRING" id="105785.A0A2J7QM66"/>
<organism evidence="2 3">
    <name type="scientific">Cryptotermes secundus</name>
    <dbReference type="NCBI Taxonomy" id="105785"/>
    <lineage>
        <taxon>Eukaryota</taxon>
        <taxon>Metazoa</taxon>
        <taxon>Ecdysozoa</taxon>
        <taxon>Arthropoda</taxon>
        <taxon>Hexapoda</taxon>
        <taxon>Insecta</taxon>
        <taxon>Pterygota</taxon>
        <taxon>Neoptera</taxon>
        <taxon>Polyneoptera</taxon>
        <taxon>Dictyoptera</taxon>
        <taxon>Blattodea</taxon>
        <taxon>Blattoidea</taxon>
        <taxon>Termitoidae</taxon>
        <taxon>Kalotermitidae</taxon>
        <taxon>Cryptotermitinae</taxon>
        <taxon>Cryptotermes</taxon>
    </lineage>
</organism>
<dbReference type="GO" id="GO:0003676">
    <property type="term" value="F:nucleic acid binding"/>
    <property type="evidence" value="ECO:0007669"/>
    <property type="project" value="InterPro"/>
</dbReference>
<feature type="transmembrane region" description="Helical" evidence="1">
    <location>
        <begin position="94"/>
        <end position="111"/>
    </location>
</feature>
<evidence type="ECO:0000313" key="2">
    <source>
        <dbReference type="EMBL" id="PNF29662.1"/>
    </source>
</evidence>
<reference evidence="2 3" key="1">
    <citation type="submission" date="2017-12" db="EMBL/GenBank/DDBJ databases">
        <title>Hemimetabolous genomes reveal molecular basis of termite eusociality.</title>
        <authorList>
            <person name="Harrison M.C."/>
            <person name="Jongepier E."/>
            <person name="Robertson H.M."/>
            <person name="Arning N."/>
            <person name="Bitard-Feildel T."/>
            <person name="Chao H."/>
            <person name="Childers C.P."/>
            <person name="Dinh H."/>
            <person name="Doddapaneni H."/>
            <person name="Dugan S."/>
            <person name="Gowin J."/>
            <person name="Greiner C."/>
            <person name="Han Y."/>
            <person name="Hu H."/>
            <person name="Hughes D.S.T."/>
            <person name="Huylmans A.-K."/>
            <person name="Kemena C."/>
            <person name="Kremer L.P.M."/>
            <person name="Lee S.L."/>
            <person name="Lopez-Ezquerra A."/>
            <person name="Mallet L."/>
            <person name="Monroy-Kuhn J.M."/>
            <person name="Moser A."/>
            <person name="Murali S.C."/>
            <person name="Muzny D.M."/>
            <person name="Otani S."/>
            <person name="Piulachs M.-D."/>
            <person name="Poelchau M."/>
            <person name="Qu J."/>
            <person name="Schaub F."/>
            <person name="Wada-Katsumata A."/>
            <person name="Worley K.C."/>
            <person name="Xie Q."/>
            <person name="Ylla G."/>
            <person name="Poulsen M."/>
            <person name="Gibbs R.A."/>
            <person name="Schal C."/>
            <person name="Richards S."/>
            <person name="Belles X."/>
            <person name="Korb J."/>
            <person name="Bornberg-Bauer E."/>
        </authorList>
    </citation>
    <scope>NUCLEOTIDE SEQUENCE [LARGE SCALE GENOMIC DNA]</scope>
    <source>
        <tissue evidence="2">Whole body</tissue>
    </source>
</reference>
<dbReference type="PANTHER" id="PTHR47326">
    <property type="entry name" value="TRANSPOSABLE ELEMENT TC3 TRANSPOSASE-LIKE PROTEIN"/>
    <property type="match status" value="1"/>
</dbReference>
<keyword evidence="1" id="KW-0472">Membrane</keyword>
<evidence type="ECO:0000256" key="1">
    <source>
        <dbReference type="SAM" id="Phobius"/>
    </source>
</evidence>
<protein>
    <recommendedName>
        <fullName evidence="4">Tc1-like transposase DDE domain-containing protein</fullName>
    </recommendedName>
</protein>
<keyword evidence="3" id="KW-1185">Reference proteome</keyword>
<keyword evidence="1" id="KW-0812">Transmembrane</keyword>
<dbReference type="Gene3D" id="3.30.420.10">
    <property type="entry name" value="Ribonuclease H-like superfamily/Ribonuclease H"/>
    <property type="match status" value="1"/>
</dbReference>
<dbReference type="EMBL" id="NEVH01013216">
    <property type="protein sequence ID" value="PNF29662.1"/>
    <property type="molecule type" value="Genomic_DNA"/>
</dbReference>
<name>A0A2J7QM66_9NEOP</name>
<proteinExistence type="predicted"/>
<evidence type="ECO:0000313" key="3">
    <source>
        <dbReference type="Proteomes" id="UP000235965"/>
    </source>
</evidence>
<dbReference type="PANTHER" id="PTHR47326:SF1">
    <property type="entry name" value="HTH PSQ-TYPE DOMAIN-CONTAINING PROTEIN"/>
    <property type="match status" value="1"/>
</dbReference>
<dbReference type="OrthoDB" id="10024802at2759"/>
<dbReference type="Proteomes" id="UP000235965">
    <property type="component" value="Unassembled WGS sequence"/>
</dbReference>
<keyword evidence="1" id="KW-1133">Transmembrane helix</keyword>
<gene>
    <name evidence="2" type="ORF">B7P43_G15772</name>
</gene>
<evidence type="ECO:0008006" key="4">
    <source>
        <dbReference type="Google" id="ProtNLM"/>
    </source>
</evidence>
<dbReference type="AlphaFoldDB" id="A0A2J7QM66"/>
<comment type="caution">
    <text evidence="2">The sequence shown here is derived from an EMBL/GenBank/DDBJ whole genome shotgun (WGS) entry which is preliminary data.</text>
</comment>
<sequence>MMNSAYERRLLRKHTGNLGSSGSLEARPLTAALPPSGGFLESSSDVSPVMAPPAKKVNTHNCRIWGSENQRVSLEHVRDSPKVNVFCTLSKERVYSPFFFMGMTITGIIYFDMLQEFLIPQLDKDDQEGHIHLQQDGAPPHYLGEVGEYLNTCFPGRWIGRTAPIAWPPHSLDLTPLDFFLWGFVKDRVFVPPLPANFVELQTRITASVAEVMPEMLRSVWQETDCRWDVYRIIGGSHIEP</sequence>
<accession>A0A2J7QM66</accession>